<dbReference type="OrthoDB" id="6167195at2"/>
<accession>A0A285VAL8</accession>
<dbReference type="Proteomes" id="UP000219023">
    <property type="component" value="Unassembled WGS sequence"/>
</dbReference>
<organism evidence="1 2">
    <name type="scientific">Chromohalobacter canadensis</name>
    <dbReference type="NCBI Taxonomy" id="141389"/>
    <lineage>
        <taxon>Bacteria</taxon>
        <taxon>Pseudomonadati</taxon>
        <taxon>Pseudomonadota</taxon>
        <taxon>Gammaproteobacteria</taxon>
        <taxon>Oceanospirillales</taxon>
        <taxon>Halomonadaceae</taxon>
        <taxon>Chromohalobacter</taxon>
    </lineage>
</organism>
<protein>
    <submittedName>
        <fullName evidence="1">Uncharacterized protein</fullName>
    </submittedName>
</protein>
<proteinExistence type="predicted"/>
<dbReference type="RefSeq" id="WP_097021347.1">
    <property type="nucleotide sequence ID" value="NZ_OBQJ01000001.1"/>
</dbReference>
<dbReference type="EMBL" id="OBQJ01000001">
    <property type="protein sequence ID" value="SOC51007.1"/>
    <property type="molecule type" value="Genomic_DNA"/>
</dbReference>
<sequence>MRFHSDYKDVLFSRGAIEALLKNAGFPLEEDASEGPEEDEPGVAQVEGWKKLYAAKSALRPYEAAWILSGMEPPTAYPSYYSITLQEQMRYLHVLEDLAAEGKIAFKITEWHIDSEPGTWMLDHQSVVDWCRSAGYSWPLEDLMPAYAEKKAELHPKREATYQRIIASLLAMQYSANELKEPYRLADQFLNDCQAHALKAPAGRSTLGPIIEELPQVQKAPLD</sequence>
<reference evidence="1 2" key="1">
    <citation type="submission" date="2017-08" db="EMBL/GenBank/DDBJ databases">
        <authorList>
            <person name="de Groot N.N."/>
        </authorList>
    </citation>
    <scope>NUCLEOTIDE SEQUENCE [LARGE SCALE GENOMIC DNA]</scope>
    <source>
        <strain evidence="1 2">USBA 855</strain>
    </source>
</reference>
<name>A0A285VAL8_9GAMM</name>
<evidence type="ECO:0000313" key="1">
    <source>
        <dbReference type="EMBL" id="SOC51007.1"/>
    </source>
</evidence>
<evidence type="ECO:0000313" key="2">
    <source>
        <dbReference type="Proteomes" id="UP000219023"/>
    </source>
</evidence>
<gene>
    <name evidence="1" type="ORF">SAMN05421509_10164</name>
</gene>
<dbReference type="AlphaFoldDB" id="A0A285VAL8"/>